<dbReference type="AlphaFoldDB" id="A0A7C3CG29"/>
<evidence type="ECO:0000313" key="7">
    <source>
        <dbReference type="EMBL" id="HFC97730.1"/>
    </source>
</evidence>
<dbReference type="Proteomes" id="UP000886043">
    <property type="component" value="Unassembled WGS sequence"/>
</dbReference>
<dbReference type="GO" id="GO:0051536">
    <property type="term" value="F:iron-sulfur cluster binding"/>
    <property type="evidence" value="ECO:0007669"/>
    <property type="project" value="UniProtKB-KW"/>
</dbReference>
<sequence length="336" mass="38056">MHLRKTKRKSPVLKPPAFGCLRGTPSVNLTRGCLHACVYCYARAFPETPRSEVWLYENLPEKLSEEIRRLSLRGKLPSSVTFSTASDLFQPHPEVRRLALEVLRMVLEAGLKVSFLTKGFIPEECWALFADYSSLIHPRIGLVSVSRDYHRLFEPRTAPPPVRLTQLERLSTLGLNPSVRIDPVIPGLTDREEAVEALFRRLSLCGVEEVSVSYLVLRPGVIRQMARELPAGIFRNLLKYYAGQPWQKVITSAVTKLARKEIREAGYALFREVGRAYGIRVRVCGCKNPDLPFEDCIPWERESPGEKFSKLPLFAGKVYNSKDADRFSGSRISKTP</sequence>
<keyword evidence="5" id="KW-0411">Iron-sulfur</keyword>
<dbReference type="GO" id="GO:0046872">
    <property type="term" value="F:metal ion binding"/>
    <property type="evidence" value="ECO:0007669"/>
    <property type="project" value="UniProtKB-KW"/>
</dbReference>
<dbReference type="SUPFAM" id="SSF102114">
    <property type="entry name" value="Radical SAM enzymes"/>
    <property type="match status" value="1"/>
</dbReference>
<comment type="cofactor">
    <cofactor evidence="1">
        <name>[4Fe-4S] cluster</name>
        <dbReference type="ChEBI" id="CHEBI:49883"/>
    </cofactor>
</comment>
<reference evidence="7" key="1">
    <citation type="journal article" date="2020" name="mSystems">
        <title>Genome- and Community-Level Interaction Insights into Carbon Utilization and Element Cycling Functions of Hydrothermarchaeota in Hydrothermal Sediment.</title>
        <authorList>
            <person name="Zhou Z."/>
            <person name="Liu Y."/>
            <person name="Xu W."/>
            <person name="Pan J."/>
            <person name="Luo Z.H."/>
            <person name="Li M."/>
        </authorList>
    </citation>
    <scope>NUCLEOTIDE SEQUENCE [LARGE SCALE GENOMIC DNA]</scope>
    <source>
        <strain evidence="7">HyVt-483</strain>
    </source>
</reference>
<dbReference type="SMART" id="SM00729">
    <property type="entry name" value="Elp3"/>
    <property type="match status" value="1"/>
</dbReference>
<evidence type="ECO:0000256" key="3">
    <source>
        <dbReference type="ARBA" id="ARBA00022723"/>
    </source>
</evidence>
<name>A0A7C3CG29_9BACT</name>
<dbReference type="InterPro" id="IPR040086">
    <property type="entry name" value="MJ0683-like"/>
</dbReference>
<evidence type="ECO:0000256" key="4">
    <source>
        <dbReference type="ARBA" id="ARBA00023004"/>
    </source>
</evidence>
<dbReference type="SFLD" id="SFLDG01084">
    <property type="entry name" value="Uncharacterised_Radical_SAM_Su"/>
    <property type="match status" value="1"/>
</dbReference>
<dbReference type="InterPro" id="IPR058240">
    <property type="entry name" value="rSAM_sf"/>
</dbReference>
<dbReference type="PANTHER" id="PTHR43432">
    <property type="entry name" value="SLR0285 PROTEIN"/>
    <property type="match status" value="1"/>
</dbReference>
<accession>A0A7C3CG29</accession>
<evidence type="ECO:0000256" key="1">
    <source>
        <dbReference type="ARBA" id="ARBA00001966"/>
    </source>
</evidence>
<dbReference type="CDD" id="cd01335">
    <property type="entry name" value="Radical_SAM"/>
    <property type="match status" value="1"/>
</dbReference>
<keyword evidence="4" id="KW-0408">Iron</keyword>
<dbReference type="Gene3D" id="3.20.20.70">
    <property type="entry name" value="Aldolase class I"/>
    <property type="match status" value="1"/>
</dbReference>
<keyword evidence="2" id="KW-0949">S-adenosyl-L-methionine</keyword>
<dbReference type="Pfam" id="PF04055">
    <property type="entry name" value="Radical_SAM"/>
    <property type="match status" value="1"/>
</dbReference>
<dbReference type="InterPro" id="IPR007197">
    <property type="entry name" value="rSAM"/>
</dbReference>
<proteinExistence type="predicted"/>
<dbReference type="InterPro" id="IPR006638">
    <property type="entry name" value="Elp3/MiaA/NifB-like_rSAM"/>
</dbReference>
<dbReference type="EMBL" id="DRMH01000059">
    <property type="protein sequence ID" value="HFC97730.1"/>
    <property type="molecule type" value="Genomic_DNA"/>
</dbReference>
<comment type="caution">
    <text evidence="7">The sequence shown here is derived from an EMBL/GenBank/DDBJ whole genome shotgun (WGS) entry which is preliminary data.</text>
</comment>
<protein>
    <submittedName>
        <fullName evidence="7">Radical SAM protein</fullName>
    </submittedName>
</protein>
<organism evidence="7">
    <name type="scientific">Thermosulfurimonas dismutans</name>
    <dbReference type="NCBI Taxonomy" id="999894"/>
    <lineage>
        <taxon>Bacteria</taxon>
        <taxon>Pseudomonadati</taxon>
        <taxon>Thermodesulfobacteriota</taxon>
        <taxon>Thermodesulfobacteria</taxon>
        <taxon>Thermodesulfobacteriales</taxon>
        <taxon>Thermodesulfobacteriaceae</taxon>
        <taxon>Thermosulfurimonas</taxon>
    </lineage>
</organism>
<dbReference type="SFLD" id="SFLDS00029">
    <property type="entry name" value="Radical_SAM"/>
    <property type="match status" value="1"/>
</dbReference>
<gene>
    <name evidence="7" type="ORF">ENJ40_04635</name>
</gene>
<dbReference type="GO" id="GO:0003824">
    <property type="term" value="F:catalytic activity"/>
    <property type="evidence" value="ECO:0007669"/>
    <property type="project" value="InterPro"/>
</dbReference>
<evidence type="ECO:0000256" key="2">
    <source>
        <dbReference type="ARBA" id="ARBA00022691"/>
    </source>
</evidence>
<dbReference type="PROSITE" id="PS51918">
    <property type="entry name" value="RADICAL_SAM"/>
    <property type="match status" value="1"/>
</dbReference>
<feature type="domain" description="Radical SAM core" evidence="6">
    <location>
        <begin position="19"/>
        <end position="245"/>
    </location>
</feature>
<evidence type="ECO:0000256" key="5">
    <source>
        <dbReference type="ARBA" id="ARBA00023014"/>
    </source>
</evidence>
<evidence type="ECO:0000259" key="6">
    <source>
        <dbReference type="PROSITE" id="PS51918"/>
    </source>
</evidence>
<dbReference type="InterPro" id="IPR013785">
    <property type="entry name" value="Aldolase_TIM"/>
</dbReference>
<dbReference type="PANTHER" id="PTHR43432:SF4">
    <property type="entry name" value="RADICAL SAM CORE DOMAIN-CONTAINING PROTEIN"/>
    <property type="match status" value="1"/>
</dbReference>
<keyword evidence="3" id="KW-0479">Metal-binding</keyword>